<keyword evidence="2" id="KW-1185">Reference proteome</keyword>
<sequence length="224" mass="24785">MTPGNGPDDRSYDYAAELGALPAWGPLALVAAVAARVTPAYRVLADAAENAVHASVVDALGQAREVDTVILRHLHDDLLPLWPEDEGEMDVLTPYYWKMRALHVLKVGLEHAVDDPVRGARMAEQTAVDMIDDFDSRVEQEGIDRPLALSSEETSSYAVREFGNFLHDVAALREEADPETAVWRIREHGSAEAEFLEQELLPLWIQAENWAQADLESAHGAEHE</sequence>
<dbReference type="EMBL" id="JACHJT010000001">
    <property type="protein sequence ID" value="MBB4933623.1"/>
    <property type="molecule type" value="Genomic_DNA"/>
</dbReference>
<dbReference type="Proteomes" id="UP000523007">
    <property type="component" value="Unassembled WGS sequence"/>
</dbReference>
<reference evidence="1 2" key="1">
    <citation type="submission" date="2020-08" db="EMBL/GenBank/DDBJ databases">
        <title>Sequencing the genomes of 1000 actinobacteria strains.</title>
        <authorList>
            <person name="Klenk H.-P."/>
        </authorList>
    </citation>
    <scope>NUCLEOTIDE SEQUENCE [LARGE SCALE GENOMIC DNA]</scope>
    <source>
        <strain evidence="1 2">DSM 102030</strain>
    </source>
</reference>
<dbReference type="RefSeq" id="WP_184581206.1">
    <property type="nucleotide sequence ID" value="NZ_JACHJT010000001.1"/>
</dbReference>
<comment type="caution">
    <text evidence="1">The sequence shown here is derived from an EMBL/GenBank/DDBJ whole genome shotgun (WGS) entry which is preliminary data.</text>
</comment>
<proteinExistence type="predicted"/>
<evidence type="ECO:0000313" key="1">
    <source>
        <dbReference type="EMBL" id="MBB4933623.1"/>
    </source>
</evidence>
<evidence type="ECO:0000313" key="2">
    <source>
        <dbReference type="Proteomes" id="UP000523007"/>
    </source>
</evidence>
<dbReference type="AlphaFoldDB" id="A0A7W7RLA8"/>
<gene>
    <name evidence="1" type="ORF">F4561_004443</name>
</gene>
<accession>A0A7W7RLA8</accession>
<protein>
    <submittedName>
        <fullName evidence="1">Uncharacterized protein</fullName>
    </submittedName>
</protein>
<organism evidence="1 2">
    <name type="scientific">Lipingzhangella halophila</name>
    <dbReference type="NCBI Taxonomy" id="1783352"/>
    <lineage>
        <taxon>Bacteria</taxon>
        <taxon>Bacillati</taxon>
        <taxon>Actinomycetota</taxon>
        <taxon>Actinomycetes</taxon>
        <taxon>Streptosporangiales</taxon>
        <taxon>Nocardiopsidaceae</taxon>
        <taxon>Lipingzhangella</taxon>
    </lineage>
</organism>
<name>A0A7W7RLA8_9ACTN</name>